<protein>
    <submittedName>
        <fullName evidence="1">Uncharacterized protein</fullName>
    </submittedName>
</protein>
<name>A0ACC6UZ66_9CREN</name>
<comment type="caution">
    <text evidence="1">The sequence shown here is derived from an EMBL/GenBank/DDBJ whole genome shotgun (WGS) entry which is preliminary data.</text>
</comment>
<organism evidence="1 2">
    <name type="scientific">Thermoproteus sp. AZ2</name>
    <dbReference type="NCBI Taxonomy" id="1609232"/>
    <lineage>
        <taxon>Archaea</taxon>
        <taxon>Thermoproteota</taxon>
        <taxon>Thermoprotei</taxon>
        <taxon>Thermoproteales</taxon>
        <taxon>Thermoproteaceae</taxon>
        <taxon>Thermoproteus</taxon>
    </lineage>
</organism>
<evidence type="ECO:0000313" key="1">
    <source>
        <dbReference type="EMBL" id="MFB6490035.1"/>
    </source>
</evidence>
<gene>
    <name evidence="1" type="ORF">TU35_002105</name>
</gene>
<evidence type="ECO:0000313" key="2">
    <source>
        <dbReference type="Proteomes" id="UP000033636"/>
    </source>
</evidence>
<proteinExistence type="predicted"/>
<dbReference type="Proteomes" id="UP000033636">
    <property type="component" value="Unassembled WGS sequence"/>
</dbReference>
<sequence>MGALLNVDYNDELTRLRVQEIIRYIQRLGLPIKLNKISSDHIADSFYVHYRTPILRESPPSEDEALWYVFMKSYLSSDLYQEINKLSKYNYSISRSASVKLLRAYNSLLSRIERGTVQGLREGDERNMQRLANNQALRQEITNLLRFYMGNVKNIDKIRRSVSKILGEEVGKEVADLLFDVDIDPYRARLAKILESLVKILAEVEPYVEEGAVFERVGIPSGVRHLASFSDLAKVTNLSKAIYLASPTLFAYKLATKSLSVRDVSLDTREKIYMLVDKSGSMFYSIYDGFAMDMTQKITWATALAIALMKHSRKVILRFFDQMVYPQLTNIKDVVKALLRVLPLGGTDITSAVHAAVADSRNMGLRSYKLVLITDGEDDFVSPEVLRQTKSAFREVKAILIGGANSVIESELPTIRIDATNVETLKYILKNI</sequence>
<accession>A0ACC6UZ66</accession>
<reference evidence="1" key="1">
    <citation type="submission" date="2024-07" db="EMBL/GenBank/DDBJ databases">
        <title>Metagenome and Metagenome-Assembled Genomes of Archaea from a hot spring from the geothermal field of Los Azufres, Mexico.</title>
        <authorList>
            <person name="Marin-Paredes R."/>
            <person name="Martinez-Romero E."/>
            <person name="Servin-Garciduenas L.E."/>
        </authorList>
    </citation>
    <scope>NUCLEOTIDE SEQUENCE</scope>
</reference>
<dbReference type="EMBL" id="JZWT02000004">
    <property type="protein sequence ID" value="MFB6490035.1"/>
    <property type="molecule type" value="Genomic_DNA"/>
</dbReference>